<evidence type="ECO:0000313" key="2">
    <source>
        <dbReference type="EMBL" id="DAF56307.1"/>
    </source>
</evidence>
<accession>A0A8S5SZU6</accession>
<dbReference type="EMBL" id="BK032711">
    <property type="protein sequence ID" value="DAF56307.1"/>
    <property type="molecule type" value="Genomic_DNA"/>
</dbReference>
<proteinExistence type="predicted"/>
<name>A0A8S5SZU6_9CAUD</name>
<reference evidence="2" key="1">
    <citation type="journal article" date="2021" name="Proc. Natl. Acad. Sci. U.S.A.">
        <title>A Catalog of Tens of Thousands of Viruses from Human Metagenomes Reveals Hidden Associations with Chronic Diseases.</title>
        <authorList>
            <person name="Tisza M.J."/>
            <person name="Buck C.B."/>
        </authorList>
    </citation>
    <scope>NUCLEOTIDE SEQUENCE</scope>
    <source>
        <strain evidence="2">CtPyh10</strain>
    </source>
</reference>
<feature type="region of interest" description="Disordered" evidence="1">
    <location>
        <begin position="1"/>
        <end position="25"/>
    </location>
</feature>
<sequence length="47" mass="5352">MHKAGNVADGWCMPKDTPEKNQFPGAKTLTKAKISVRMFMQSTNWLR</sequence>
<organism evidence="2">
    <name type="scientific">Siphoviridae sp. ctPyh10</name>
    <dbReference type="NCBI Taxonomy" id="2827865"/>
    <lineage>
        <taxon>Viruses</taxon>
        <taxon>Duplodnaviria</taxon>
        <taxon>Heunggongvirae</taxon>
        <taxon>Uroviricota</taxon>
        <taxon>Caudoviricetes</taxon>
    </lineage>
</organism>
<evidence type="ECO:0000256" key="1">
    <source>
        <dbReference type="SAM" id="MobiDB-lite"/>
    </source>
</evidence>
<protein>
    <submittedName>
        <fullName evidence="2">Uncharacterized protein</fullName>
    </submittedName>
</protein>